<keyword evidence="1" id="KW-0472">Membrane</keyword>
<evidence type="ECO:0000313" key="5">
    <source>
        <dbReference type="Proteomes" id="UP000287865"/>
    </source>
</evidence>
<dbReference type="GO" id="GO:0045227">
    <property type="term" value="P:capsule polysaccharide biosynthetic process"/>
    <property type="evidence" value="ECO:0007669"/>
    <property type="project" value="InterPro"/>
</dbReference>
<feature type="transmembrane region" description="Helical" evidence="1">
    <location>
        <begin position="77"/>
        <end position="102"/>
    </location>
</feature>
<dbReference type="RefSeq" id="WP_111568159.1">
    <property type="nucleotide sequence ID" value="NZ_PIPK01000001.1"/>
</dbReference>
<dbReference type="NCBIfam" id="TIGR04011">
    <property type="entry name" value="poly_gGlu_PgsC"/>
    <property type="match status" value="1"/>
</dbReference>
<dbReference type="Proteomes" id="UP000287865">
    <property type="component" value="Unassembled WGS sequence"/>
</dbReference>
<organism evidence="2 4">
    <name type="scientific">Aliidiomarina maris</name>
    <dbReference type="NCBI Taxonomy" id="531312"/>
    <lineage>
        <taxon>Bacteria</taxon>
        <taxon>Pseudomonadati</taxon>
        <taxon>Pseudomonadota</taxon>
        <taxon>Gammaproteobacteria</taxon>
        <taxon>Alteromonadales</taxon>
        <taxon>Idiomarinaceae</taxon>
        <taxon>Aliidiomarina</taxon>
    </lineage>
</organism>
<feature type="transmembrane region" description="Helical" evidence="1">
    <location>
        <begin position="42"/>
        <end position="65"/>
    </location>
</feature>
<feature type="transmembrane region" description="Helical" evidence="1">
    <location>
        <begin position="158"/>
        <end position="180"/>
    </location>
</feature>
<dbReference type="Proteomes" id="UP000249203">
    <property type="component" value="Unassembled WGS sequence"/>
</dbReference>
<feature type="transmembrane region" description="Helical" evidence="1">
    <location>
        <begin position="122"/>
        <end position="146"/>
    </location>
</feature>
<comment type="caution">
    <text evidence="2">The sequence shown here is derived from an EMBL/GenBank/DDBJ whole genome shotgun (WGS) entry which is preliminary data.</text>
</comment>
<evidence type="ECO:0000313" key="4">
    <source>
        <dbReference type="Proteomes" id="UP000249203"/>
    </source>
</evidence>
<keyword evidence="1" id="KW-1133">Transmembrane helix</keyword>
<keyword evidence="5" id="KW-1185">Reference proteome</keyword>
<reference evidence="3 5" key="1">
    <citation type="journal article" date="2018" name="Front. Microbiol.">
        <title>Genome-Based Analysis Reveals the Taxonomy and Diversity of the Family Idiomarinaceae.</title>
        <authorList>
            <person name="Liu Y."/>
            <person name="Lai Q."/>
            <person name="Shao Z."/>
        </authorList>
    </citation>
    <scope>NUCLEOTIDE SEQUENCE [LARGE SCALE GENOMIC DNA]</scope>
    <source>
        <strain evidence="3 5">CF12-14</strain>
    </source>
</reference>
<evidence type="ECO:0000313" key="2">
    <source>
        <dbReference type="EMBL" id="RAK01682.1"/>
    </source>
</evidence>
<sequence>MIALNILAVSIGIGLFFTLLLSTSFGLAAGGLVVPGYMALQLMSPLSVMVTLFAAFATFLIVRMVSSYVVIYGRRQTIIMILTGYLIAGLLDMFLGSLVAWADLEMIGTPGDAEAQVAQLESGFMMAVMETSIIGYIIPGLIAIWFDRQGVLQTLCGLAVTAVLVRLALIVIMPDALMAYEANQAMQMPGW</sequence>
<gene>
    <name evidence="3" type="primary">pgsC</name>
    <name evidence="2" type="ORF">B0I24_101306</name>
    <name evidence="3" type="ORF">CWE07_01470</name>
</gene>
<proteinExistence type="predicted"/>
<evidence type="ECO:0000256" key="1">
    <source>
        <dbReference type="SAM" id="Phobius"/>
    </source>
</evidence>
<dbReference type="Pfam" id="PF14102">
    <property type="entry name" value="Caps_synth_CapC"/>
    <property type="match status" value="1"/>
</dbReference>
<dbReference type="GO" id="GO:0016020">
    <property type="term" value="C:membrane"/>
    <property type="evidence" value="ECO:0007669"/>
    <property type="project" value="InterPro"/>
</dbReference>
<accession>A0A327X7Q2</accession>
<dbReference type="PRINTS" id="PR01759">
    <property type="entry name" value="CAPSULEPROTC"/>
</dbReference>
<reference evidence="2 4" key="2">
    <citation type="submission" date="2018-06" db="EMBL/GenBank/DDBJ databases">
        <title>Genomic Encyclopedia of Type Strains, Phase III (KMG-III): the genomes of soil and plant-associated and newly described type strains.</title>
        <authorList>
            <person name="Whitman W."/>
        </authorList>
    </citation>
    <scope>NUCLEOTIDE SEQUENCE [LARGE SCALE GENOMIC DNA]</scope>
    <source>
        <strain evidence="2 4">CGMCC 1.15366</strain>
    </source>
</reference>
<dbReference type="AlphaFoldDB" id="A0A327X7Q2"/>
<dbReference type="EMBL" id="QLMD01000001">
    <property type="protein sequence ID" value="RAK01682.1"/>
    <property type="molecule type" value="Genomic_DNA"/>
</dbReference>
<protein>
    <submittedName>
        <fullName evidence="2 3">Poly-gamma-glutamate biosynthesis protein PgsC</fullName>
    </submittedName>
</protein>
<dbReference type="InterPro" id="IPR008338">
    <property type="entry name" value="Capsule_biosynth_CapC"/>
</dbReference>
<dbReference type="EMBL" id="PIPK01000001">
    <property type="protein sequence ID" value="RUO28504.1"/>
    <property type="molecule type" value="Genomic_DNA"/>
</dbReference>
<dbReference type="OrthoDB" id="48792at2"/>
<keyword evidence="1" id="KW-0812">Transmembrane</keyword>
<evidence type="ECO:0000313" key="3">
    <source>
        <dbReference type="EMBL" id="RUO28504.1"/>
    </source>
</evidence>
<name>A0A327X7Q2_9GAMM</name>